<dbReference type="Proteomes" id="UP000708208">
    <property type="component" value="Unassembled WGS sequence"/>
</dbReference>
<dbReference type="EMBL" id="CAJVCH010078052">
    <property type="protein sequence ID" value="CAG7721272.1"/>
    <property type="molecule type" value="Genomic_DNA"/>
</dbReference>
<evidence type="ECO:0000313" key="1">
    <source>
        <dbReference type="EMBL" id="CAG7721272.1"/>
    </source>
</evidence>
<sequence length="98" mass="10877">MEINRSERDGDVRAKFLQIENTLTTMETNIATIATHQKILKARTATIELDIMKTKKIITNPEELLQFLLPPANGHSFGASTFEQIAAALPSHSMAVKL</sequence>
<feature type="non-terminal residue" evidence="1">
    <location>
        <position position="1"/>
    </location>
</feature>
<accession>A0A8J2JM19</accession>
<protein>
    <submittedName>
        <fullName evidence="1">Uncharacterized protein</fullName>
    </submittedName>
</protein>
<comment type="caution">
    <text evidence="1">The sequence shown here is derived from an EMBL/GenBank/DDBJ whole genome shotgun (WGS) entry which is preliminary data.</text>
</comment>
<dbReference type="AlphaFoldDB" id="A0A8J2JM19"/>
<feature type="non-terminal residue" evidence="1">
    <location>
        <position position="98"/>
    </location>
</feature>
<name>A0A8J2JM19_9HEXA</name>
<keyword evidence="2" id="KW-1185">Reference proteome</keyword>
<organism evidence="1 2">
    <name type="scientific">Allacma fusca</name>
    <dbReference type="NCBI Taxonomy" id="39272"/>
    <lineage>
        <taxon>Eukaryota</taxon>
        <taxon>Metazoa</taxon>
        <taxon>Ecdysozoa</taxon>
        <taxon>Arthropoda</taxon>
        <taxon>Hexapoda</taxon>
        <taxon>Collembola</taxon>
        <taxon>Symphypleona</taxon>
        <taxon>Sminthuridae</taxon>
        <taxon>Allacma</taxon>
    </lineage>
</organism>
<reference evidence="1" key="1">
    <citation type="submission" date="2021-06" db="EMBL/GenBank/DDBJ databases">
        <authorList>
            <person name="Hodson N. C."/>
            <person name="Mongue J. A."/>
            <person name="Jaron S. K."/>
        </authorList>
    </citation>
    <scope>NUCLEOTIDE SEQUENCE</scope>
</reference>
<gene>
    <name evidence="1" type="ORF">AFUS01_LOCUS10497</name>
</gene>
<proteinExistence type="predicted"/>
<evidence type="ECO:0000313" key="2">
    <source>
        <dbReference type="Proteomes" id="UP000708208"/>
    </source>
</evidence>